<dbReference type="PANTHER" id="PTHR15092">
    <property type="entry name" value="POLY A -SPECIFIC RIBONUCLEASE/TARGET OF EGR1, MEMBER 1"/>
    <property type="match status" value="1"/>
</dbReference>
<protein>
    <submittedName>
        <fullName evidence="3">Poly(A)-specific ribonuclease PARN</fullName>
    </submittedName>
</protein>
<sequence length="446" mass="51347">MAEVTRSNFEDLLPEIKSRMRTCNFISLDAEYTGLHPEDIKDKNSLFDTPDQRYVKLRDKVVSKFAICQIGLAFFERSVENEKEHMVNAYNFFVFPVSFDAYAKREIISSQVSCINFLTKNDFDFNKYFKQGVPYLNKEKLESVRKYLDVNRHFMHTCEDLDPHYFPKRIEFLSDKDINEIIDRLEGFSKVVKLMQEFKKPIVGHNMLLDIMLLYHQFVQELPSDYFEFKKQVHDLFPSVFDTKATAYGIASLRRNQDPDDHILSDTNLFALYSNVSALLQNTSQPIIIPENDTYAYHEALVLGRTTNLETGVKTAKCHTAGFDAVVTGVVFLKLGFLAARPRILPDWIKVHPIPGHTFVDPVALRGLMVKYGDFEIQVITQGEVIIACGGIGCHRRVLRDLESKGYRISTVKKPTSSSEIWSCAARCGTAFFVLSIAFLLYYRRR</sequence>
<organism evidence="3 4">
    <name type="scientific">Folsomia candida</name>
    <name type="common">Springtail</name>
    <dbReference type="NCBI Taxonomy" id="158441"/>
    <lineage>
        <taxon>Eukaryota</taxon>
        <taxon>Metazoa</taxon>
        <taxon>Ecdysozoa</taxon>
        <taxon>Arthropoda</taxon>
        <taxon>Hexapoda</taxon>
        <taxon>Collembola</taxon>
        <taxon>Entomobryomorpha</taxon>
        <taxon>Isotomoidea</taxon>
        <taxon>Isotomidae</taxon>
        <taxon>Proisotominae</taxon>
        <taxon>Folsomia</taxon>
    </lineage>
</organism>
<reference evidence="3 4" key="1">
    <citation type="submission" date="2015-12" db="EMBL/GenBank/DDBJ databases">
        <title>The genome of Folsomia candida.</title>
        <authorList>
            <person name="Faddeeva A."/>
            <person name="Derks M.F."/>
            <person name="Anvar Y."/>
            <person name="Smit S."/>
            <person name="Van Straalen N."/>
            <person name="Roelofs D."/>
        </authorList>
    </citation>
    <scope>NUCLEOTIDE SEQUENCE [LARGE SCALE GENOMIC DNA]</scope>
    <source>
        <strain evidence="3 4">VU population</strain>
        <tissue evidence="3">Whole body</tissue>
    </source>
</reference>
<comment type="caution">
    <text evidence="3">The sequence shown here is derived from an EMBL/GenBank/DDBJ whole genome shotgun (WGS) entry which is preliminary data.</text>
</comment>
<dbReference type="InterPro" id="IPR006941">
    <property type="entry name" value="RNase_CAF1"/>
</dbReference>
<dbReference type="InterPro" id="IPR012337">
    <property type="entry name" value="RNaseH-like_sf"/>
</dbReference>
<name>A0A226E1X2_FOLCA</name>
<dbReference type="Proteomes" id="UP000198287">
    <property type="component" value="Unassembled WGS sequence"/>
</dbReference>
<keyword evidence="2" id="KW-0472">Membrane</keyword>
<keyword evidence="2" id="KW-0812">Transmembrane</keyword>
<dbReference type="Pfam" id="PF04857">
    <property type="entry name" value="CAF1"/>
    <property type="match status" value="1"/>
</dbReference>
<dbReference type="GO" id="GO:0000289">
    <property type="term" value="P:nuclear-transcribed mRNA poly(A) tail shortening"/>
    <property type="evidence" value="ECO:0007669"/>
    <property type="project" value="TreeGrafter"/>
</dbReference>
<dbReference type="GO" id="GO:1990431">
    <property type="term" value="P:priRNA 3'-end processing"/>
    <property type="evidence" value="ECO:0007669"/>
    <property type="project" value="TreeGrafter"/>
</dbReference>
<gene>
    <name evidence="3" type="ORF">Fcan01_14098</name>
</gene>
<dbReference type="GO" id="GO:0000175">
    <property type="term" value="F:3'-5'-RNA exonuclease activity"/>
    <property type="evidence" value="ECO:0007669"/>
    <property type="project" value="TreeGrafter"/>
</dbReference>
<dbReference type="OMA" id="CHIINAF"/>
<dbReference type="GO" id="GO:1990432">
    <property type="term" value="P:siRNA 3'-end processing"/>
    <property type="evidence" value="ECO:0007669"/>
    <property type="project" value="TreeGrafter"/>
</dbReference>
<dbReference type="GO" id="GO:0003723">
    <property type="term" value="F:RNA binding"/>
    <property type="evidence" value="ECO:0007669"/>
    <property type="project" value="TreeGrafter"/>
</dbReference>
<dbReference type="InterPro" id="IPR036397">
    <property type="entry name" value="RNaseH_sf"/>
</dbReference>
<evidence type="ECO:0000313" key="3">
    <source>
        <dbReference type="EMBL" id="OXA51024.1"/>
    </source>
</evidence>
<feature type="transmembrane region" description="Helical" evidence="2">
    <location>
        <begin position="420"/>
        <end position="443"/>
    </location>
</feature>
<keyword evidence="2" id="KW-1133">Transmembrane helix</keyword>
<evidence type="ECO:0000256" key="1">
    <source>
        <dbReference type="ARBA" id="ARBA00008372"/>
    </source>
</evidence>
<dbReference type="GO" id="GO:0005783">
    <property type="term" value="C:endoplasmic reticulum"/>
    <property type="evidence" value="ECO:0007669"/>
    <property type="project" value="TreeGrafter"/>
</dbReference>
<dbReference type="AlphaFoldDB" id="A0A226E1X2"/>
<dbReference type="OrthoDB" id="414075at2759"/>
<dbReference type="GO" id="GO:0005634">
    <property type="term" value="C:nucleus"/>
    <property type="evidence" value="ECO:0007669"/>
    <property type="project" value="TreeGrafter"/>
</dbReference>
<proteinExistence type="inferred from homology"/>
<keyword evidence="4" id="KW-1185">Reference proteome</keyword>
<dbReference type="EMBL" id="LNIX01000008">
    <property type="protein sequence ID" value="OXA51024.1"/>
    <property type="molecule type" value="Genomic_DNA"/>
</dbReference>
<evidence type="ECO:0000256" key="2">
    <source>
        <dbReference type="SAM" id="Phobius"/>
    </source>
</evidence>
<dbReference type="InterPro" id="IPR051181">
    <property type="entry name" value="CAF1_poly(A)_ribonucleases"/>
</dbReference>
<comment type="similarity">
    <text evidence="1">Belongs to the CAF1 family.</text>
</comment>
<dbReference type="SUPFAM" id="SSF53098">
    <property type="entry name" value="Ribonuclease H-like"/>
    <property type="match status" value="1"/>
</dbReference>
<accession>A0A226E1X2</accession>
<dbReference type="PANTHER" id="PTHR15092:SF22">
    <property type="entry name" value="POLY(A)-SPECIFIC RIBONUCLEASE PNLDC1"/>
    <property type="match status" value="1"/>
</dbReference>
<evidence type="ECO:0000313" key="4">
    <source>
        <dbReference type="Proteomes" id="UP000198287"/>
    </source>
</evidence>
<dbReference type="Gene3D" id="3.30.420.10">
    <property type="entry name" value="Ribonuclease H-like superfamily/Ribonuclease H"/>
    <property type="match status" value="1"/>
</dbReference>